<keyword evidence="1" id="KW-0805">Transcription regulation</keyword>
<keyword evidence="3" id="KW-0804">Transcription</keyword>
<dbReference type="Gene3D" id="1.10.357.10">
    <property type="entry name" value="Tetracycline Repressor, domain 2"/>
    <property type="match status" value="1"/>
</dbReference>
<protein>
    <submittedName>
        <fullName evidence="7">TetR/AcrR family transcriptional regulator</fullName>
    </submittedName>
</protein>
<dbReference type="InterPro" id="IPR001647">
    <property type="entry name" value="HTH_TetR"/>
</dbReference>
<dbReference type="SUPFAM" id="SSF46689">
    <property type="entry name" value="Homeodomain-like"/>
    <property type="match status" value="1"/>
</dbReference>
<dbReference type="InterPro" id="IPR009057">
    <property type="entry name" value="Homeodomain-like_sf"/>
</dbReference>
<reference evidence="7 8" key="1">
    <citation type="submission" date="2019-05" db="EMBL/GenBank/DDBJ databases">
        <title>Marivita sp. nov. isolated from sea sediment.</title>
        <authorList>
            <person name="Kim W."/>
        </authorList>
    </citation>
    <scope>NUCLEOTIDE SEQUENCE [LARGE SCALE GENOMIC DNA]</scope>
    <source>
        <strain evidence="7 8">CAU 1492</strain>
    </source>
</reference>
<keyword evidence="2 4" id="KW-0238">DNA-binding</keyword>
<dbReference type="InterPro" id="IPR036271">
    <property type="entry name" value="Tet_transcr_reg_TetR-rel_C_sf"/>
</dbReference>
<dbReference type="InterPro" id="IPR050109">
    <property type="entry name" value="HTH-type_TetR-like_transc_reg"/>
</dbReference>
<feature type="DNA-binding region" description="H-T-H motif" evidence="4">
    <location>
        <begin position="55"/>
        <end position="74"/>
    </location>
</feature>
<name>A0ABY2XC51_9RHOB</name>
<feature type="domain" description="HTH tetR-type" evidence="6">
    <location>
        <begin position="32"/>
        <end position="92"/>
    </location>
</feature>
<dbReference type="PROSITE" id="PS50977">
    <property type="entry name" value="HTH_TETR_2"/>
    <property type="match status" value="1"/>
</dbReference>
<comment type="caution">
    <text evidence="7">The sequence shown here is derived from an EMBL/GenBank/DDBJ whole genome shotgun (WGS) entry which is preliminary data.</text>
</comment>
<feature type="region of interest" description="Disordered" evidence="5">
    <location>
        <begin position="1"/>
        <end position="33"/>
    </location>
</feature>
<keyword evidence="8" id="KW-1185">Reference proteome</keyword>
<evidence type="ECO:0000256" key="4">
    <source>
        <dbReference type="PROSITE-ProRule" id="PRU00335"/>
    </source>
</evidence>
<dbReference type="SUPFAM" id="SSF48498">
    <property type="entry name" value="Tetracyclin repressor-like, C-terminal domain"/>
    <property type="match status" value="1"/>
</dbReference>
<dbReference type="PANTHER" id="PTHR30055">
    <property type="entry name" value="HTH-TYPE TRANSCRIPTIONAL REGULATOR RUTR"/>
    <property type="match status" value="1"/>
</dbReference>
<evidence type="ECO:0000256" key="3">
    <source>
        <dbReference type="ARBA" id="ARBA00023163"/>
    </source>
</evidence>
<dbReference type="Pfam" id="PF00440">
    <property type="entry name" value="TetR_N"/>
    <property type="match status" value="1"/>
</dbReference>
<evidence type="ECO:0000313" key="8">
    <source>
        <dbReference type="Proteomes" id="UP001191082"/>
    </source>
</evidence>
<proteinExistence type="predicted"/>
<evidence type="ECO:0000259" key="6">
    <source>
        <dbReference type="PROSITE" id="PS50977"/>
    </source>
</evidence>
<dbReference type="EMBL" id="VCPC01000002">
    <property type="protein sequence ID" value="TMV13548.1"/>
    <property type="molecule type" value="Genomic_DNA"/>
</dbReference>
<evidence type="ECO:0000256" key="5">
    <source>
        <dbReference type="SAM" id="MobiDB-lite"/>
    </source>
</evidence>
<organism evidence="7 8">
    <name type="scientific">Arenibacterium halophilum</name>
    <dbReference type="NCBI Taxonomy" id="2583821"/>
    <lineage>
        <taxon>Bacteria</taxon>
        <taxon>Pseudomonadati</taxon>
        <taxon>Pseudomonadota</taxon>
        <taxon>Alphaproteobacteria</taxon>
        <taxon>Rhodobacterales</taxon>
        <taxon>Paracoccaceae</taxon>
        <taxon>Arenibacterium</taxon>
    </lineage>
</organism>
<gene>
    <name evidence="7" type="ORF">FGK64_12495</name>
</gene>
<sequence length="252" mass="27754">MSTHPGTEITMHADDAPQPPKRKRRPSKDAPSLSSDRIIAAALDLIDTQGVDNFSMRNLAKLLGVYPMAIYWYVPNRNALVARVTAHVLADLVPEDPSADWQDDLRTLLHRFRAIIRAHPNVAPLIGAQLVSNASVDLMMIEWVLQVLRRSGLNEADIPAAYTATIGAMTGFVTQEFAAVPQDDKTGWADEMKQIAQSADPEQFPLAAALMPKLLNRSFILRWDNGSAVPLDDGFDFFVESFIAGLARRAGH</sequence>
<accession>A0ABY2XC51</accession>
<evidence type="ECO:0000313" key="7">
    <source>
        <dbReference type="EMBL" id="TMV13548.1"/>
    </source>
</evidence>
<dbReference type="Proteomes" id="UP001191082">
    <property type="component" value="Unassembled WGS sequence"/>
</dbReference>
<evidence type="ECO:0000256" key="2">
    <source>
        <dbReference type="ARBA" id="ARBA00023125"/>
    </source>
</evidence>
<dbReference type="PANTHER" id="PTHR30055:SF151">
    <property type="entry name" value="TRANSCRIPTIONAL REGULATORY PROTEIN"/>
    <property type="match status" value="1"/>
</dbReference>
<dbReference type="Pfam" id="PF02909">
    <property type="entry name" value="TetR_C_1"/>
    <property type="match status" value="1"/>
</dbReference>
<dbReference type="InterPro" id="IPR004111">
    <property type="entry name" value="Repressor_TetR_C"/>
</dbReference>
<evidence type="ECO:0000256" key="1">
    <source>
        <dbReference type="ARBA" id="ARBA00023015"/>
    </source>
</evidence>
<dbReference type="Gene3D" id="1.10.10.60">
    <property type="entry name" value="Homeodomain-like"/>
    <property type="match status" value="1"/>
</dbReference>